<dbReference type="Proteomes" id="UP000095284">
    <property type="component" value="Unplaced"/>
</dbReference>
<dbReference type="GO" id="GO:0050650">
    <property type="term" value="P:chondroitin sulfate proteoglycan biosynthetic process"/>
    <property type="evidence" value="ECO:0007669"/>
    <property type="project" value="InterPro"/>
</dbReference>
<proteinExistence type="predicted"/>
<sequence length="333" mass="39000">MTGRLANLTGQFINLAPKNRYLTGQISHAATHSFQNGKIGQVEQPDCKNEDFNHDVYKSVCVENGYDFCPKAFKNLDSKWRTAPNYKIASCVIEKSMSTVLAAITCYLYDSEKFIQSNRSITSDVYQTRFCQNVNEFKSVNQLEEALKVRRFDWLYFTVVRDPIDRFFSGFVDKCLRDTRRLSAADRCFGCKEDVDCVIERLHKRSIAFSLGRTKGISFDDIHFFPQNWHCNMKQTYDSLKYVKFASPKRLEYREMVEKMLGFFRDQGVELEKLHFIRKSLNTGQTRHSTSNLDQRKEIEAKVRANSTLMRKLVQTFYFDMILFDFDIPNLDF</sequence>
<dbReference type="Pfam" id="PF03567">
    <property type="entry name" value="Sulfotransfer_2"/>
    <property type="match status" value="1"/>
</dbReference>
<dbReference type="GO" id="GO:1902884">
    <property type="term" value="P:positive regulation of response to oxidative stress"/>
    <property type="evidence" value="ECO:0007669"/>
    <property type="project" value="InterPro"/>
</dbReference>
<organism evidence="1 2">
    <name type="scientific">Bursaphelenchus xylophilus</name>
    <name type="common">Pinewood nematode worm</name>
    <name type="synonym">Aphelenchoides xylophilus</name>
    <dbReference type="NCBI Taxonomy" id="6326"/>
    <lineage>
        <taxon>Eukaryota</taxon>
        <taxon>Metazoa</taxon>
        <taxon>Ecdysozoa</taxon>
        <taxon>Nematoda</taxon>
        <taxon>Chromadorea</taxon>
        <taxon>Rhabditida</taxon>
        <taxon>Tylenchina</taxon>
        <taxon>Tylenchomorpha</taxon>
        <taxon>Aphelenchoidea</taxon>
        <taxon>Aphelenchoididae</taxon>
        <taxon>Bursaphelenchus</taxon>
    </lineage>
</organism>
<dbReference type="PANTHER" id="PTHR22900">
    <property type="entry name" value="PROTEIN CBG14245-RELATED"/>
    <property type="match status" value="1"/>
</dbReference>
<evidence type="ECO:0000313" key="2">
    <source>
        <dbReference type="WBParaSite" id="BXY_0651000.1"/>
    </source>
</evidence>
<dbReference type="InterPro" id="IPR007669">
    <property type="entry name" value="Chst-1-like"/>
</dbReference>
<protein>
    <submittedName>
        <fullName evidence="2">Uncharacterized protein</fullName>
    </submittedName>
</protein>
<dbReference type="GO" id="GO:0016020">
    <property type="term" value="C:membrane"/>
    <property type="evidence" value="ECO:0007669"/>
    <property type="project" value="InterPro"/>
</dbReference>
<reference evidence="2" key="1">
    <citation type="submission" date="2016-11" db="UniProtKB">
        <authorList>
            <consortium name="WormBaseParasite"/>
        </authorList>
    </citation>
    <scope>IDENTIFICATION</scope>
</reference>
<name>A0A1I7S0I6_BURXY</name>
<dbReference type="WBParaSite" id="BXY_0651000.1">
    <property type="protein sequence ID" value="BXY_0651000.1"/>
    <property type="gene ID" value="BXY_0651000"/>
</dbReference>
<dbReference type="AlphaFoldDB" id="A0A1I7S0I6"/>
<dbReference type="GO" id="GO:0047756">
    <property type="term" value="F:chondroitin 4-sulfotransferase activity"/>
    <property type="evidence" value="ECO:0007669"/>
    <property type="project" value="InterPro"/>
</dbReference>
<evidence type="ECO:0000313" key="1">
    <source>
        <dbReference type="Proteomes" id="UP000095284"/>
    </source>
</evidence>
<accession>A0A1I7S0I6</accession>
<dbReference type="InterPro" id="IPR005331">
    <property type="entry name" value="Sulfotransferase"/>
</dbReference>